<comment type="caution">
    <text evidence="9">The sequence shown here is derived from an EMBL/GenBank/DDBJ whole genome shotgun (WGS) entry which is preliminary data.</text>
</comment>
<gene>
    <name evidence="9" type="ORF">J4051_09630</name>
</gene>
<evidence type="ECO:0000259" key="6">
    <source>
        <dbReference type="Pfam" id="PF00728"/>
    </source>
</evidence>
<dbReference type="SUPFAM" id="SSF51445">
    <property type="entry name" value="(Trans)glycosidases"/>
    <property type="match status" value="1"/>
</dbReference>
<comment type="catalytic activity">
    <reaction evidence="1">
        <text>Hydrolysis of terminal non-reducing N-acetyl-D-hexosamine residues in N-acetyl-beta-D-hexosaminides.</text>
        <dbReference type="EC" id="3.2.1.52"/>
    </reaction>
</comment>
<dbReference type="InterPro" id="IPR015882">
    <property type="entry name" value="HEX_bac_N"/>
</dbReference>
<dbReference type="Proteomes" id="UP000681315">
    <property type="component" value="Unassembled WGS sequence"/>
</dbReference>
<evidence type="ECO:0000256" key="5">
    <source>
        <dbReference type="ARBA" id="ARBA00023295"/>
    </source>
</evidence>
<feature type="domain" description="Beta-hexosaminidase bacterial type N-terminal" evidence="7">
    <location>
        <begin position="28"/>
        <end position="151"/>
    </location>
</feature>
<evidence type="ECO:0000256" key="4">
    <source>
        <dbReference type="ARBA" id="ARBA00022801"/>
    </source>
</evidence>
<dbReference type="InterPro" id="IPR029018">
    <property type="entry name" value="Hex-like_dom2"/>
</dbReference>
<dbReference type="RefSeq" id="WP_208233662.1">
    <property type="nucleotide sequence ID" value="NZ_JAGEVG010000010.1"/>
</dbReference>
<dbReference type="Gene3D" id="3.30.379.10">
    <property type="entry name" value="Chitobiase/beta-hexosaminidase domain 2-like"/>
    <property type="match status" value="1"/>
</dbReference>
<dbReference type="EC" id="3.2.1.52" evidence="3"/>
<keyword evidence="5" id="KW-0326">Glycosidase</keyword>
<reference evidence="9 10" key="1">
    <citation type="submission" date="2021-03" db="EMBL/GenBank/DDBJ databases">
        <title>Gelidibacter sp. nov., isolated from costal sediment.</title>
        <authorList>
            <person name="Lun K.-Y."/>
        </authorList>
    </citation>
    <scope>NUCLEOTIDE SEQUENCE [LARGE SCALE GENOMIC DNA]</scope>
    <source>
        <strain evidence="9 10">DF109</strain>
    </source>
</reference>
<dbReference type="Pfam" id="PF13290">
    <property type="entry name" value="CHB_HEX_C_1"/>
    <property type="match status" value="1"/>
</dbReference>
<sequence length="754" mass="85725">MQIKKITVLIVFITFLYNCDSPNTETPKPQIIPMPTHMESTKGEFILDNSVGMSFDSNFEVSAIFLKEFIEKGSSIQLEKNNKISFIQDDTISNDEGYQLTISPKQIEIRAKTDQGAFYAVQSIRQLLPADFENGTFTSEKFAIPSITIKDEPQFKHRGMHLDVGRHFFSVDFIKKYIDALAMLKMNTFHWHLTEDQGWRIEIKKYPKLQEIAAFRDQTLIGSYDPDQQQFDGKRYGGYYTQKEIKDVVAYAQTRHVTIIPEIEMPGHAQAAISAYPELGCTGEQVKVAETWGVFDHIFCSKDETFEFLENVLDEVLELFPSKYIHIGGDEAPKTHWEKCPNCQQRIKEEGLKDEHELQNYFITRIEKYLNGKGRQIIGWDEILEGGLAPNATVMSWRGTDGAIEAAKQHHNVIMTPTSHCYFDYKQSDNEGEPLANSGGFLPLKKVYSFNPIPEELSEEESQYVLGGQGNVWTEYIPNEKQLEYMVFPRILAMSEVLWTPTKNKNYADFVARVENFHQRMDALDINYANHLYEVDGEVVATGYELKSILENKTIRFSTDGTEPNVTSEVYSGVIPIDKDLIIKAAIFDDDKKLGATFTQPINYHKALGKKISINAQPSKTYAGSGADGLINGITGSDTRINDKEWLGFDGEDLEITIDLGEEMTINSIETRFYEAPWMWIYAPKVIEYGFGEHGTSSKVEIPESKDTHANIKIDLNATTRYIHLRIPNSGLIPEGKQGAGHQPWTFIDEIIIN</sequence>
<dbReference type="Pfam" id="PF02838">
    <property type="entry name" value="Glyco_hydro_20b"/>
    <property type="match status" value="1"/>
</dbReference>
<protein>
    <recommendedName>
        <fullName evidence="3">beta-N-acetylhexosaminidase</fullName>
        <ecNumber evidence="3">3.2.1.52</ecNumber>
    </recommendedName>
</protein>
<comment type="similarity">
    <text evidence="2">Belongs to the glycosyl hydrolase 20 family.</text>
</comment>
<evidence type="ECO:0000256" key="3">
    <source>
        <dbReference type="ARBA" id="ARBA00012663"/>
    </source>
</evidence>
<dbReference type="Gene3D" id="2.60.120.260">
    <property type="entry name" value="Galactose-binding domain-like"/>
    <property type="match status" value="1"/>
</dbReference>
<keyword evidence="10" id="KW-1185">Reference proteome</keyword>
<proteinExistence type="inferred from homology"/>
<dbReference type="CDD" id="cd06563">
    <property type="entry name" value="GH20_chitobiase-like"/>
    <property type="match status" value="1"/>
</dbReference>
<dbReference type="PANTHER" id="PTHR22600:SF57">
    <property type="entry name" value="BETA-N-ACETYLHEXOSAMINIDASE"/>
    <property type="match status" value="1"/>
</dbReference>
<dbReference type="InterPro" id="IPR025705">
    <property type="entry name" value="Beta_hexosaminidase_sua/sub"/>
</dbReference>
<evidence type="ECO:0000259" key="8">
    <source>
        <dbReference type="Pfam" id="PF13290"/>
    </source>
</evidence>
<feature type="domain" description="Glycoside hydrolase family 20 catalytic" evidence="6">
    <location>
        <begin position="155"/>
        <end position="501"/>
    </location>
</feature>
<keyword evidence="4" id="KW-0378">Hydrolase</keyword>
<dbReference type="PANTHER" id="PTHR22600">
    <property type="entry name" value="BETA-HEXOSAMINIDASE"/>
    <property type="match status" value="1"/>
</dbReference>
<feature type="domain" description="GH29D-like beta-sandwich" evidence="8">
    <location>
        <begin position="545"/>
        <end position="599"/>
    </location>
</feature>
<dbReference type="SUPFAM" id="SSF55545">
    <property type="entry name" value="beta-N-acetylhexosaminidase-like domain"/>
    <property type="match status" value="1"/>
</dbReference>
<organism evidence="9 10">
    <name type="scientific">Gelidibacter pelagius</name>
    <dbReference type="NCBI Taxonomy" id="2819985"/>
    <lineage>
        <taxon>Bacteria</taxon>
        <taxon>Pseudomonadati</taxon>
        <taxon>Bacteroidota</taxon>
        <taxon>Flavobacteriia</taxon>
        <taxon>Flavobacteriales</taxon>
        <taxon>Flavobacteriaceae</taxon>
        <taxon>Gelidibacter</taxon>
    </lineage>
</organism>
<evidence type="ECO:0000256" key="1">
    <source>
        <dbReference type="ARBA" id="ARBA00001231"/>
    </source>
</evidence>
<dbReference type="InterPro" id="IPR059177">
    <property type="entry name" value="GH29D-like_dom"/>
</dbReference>
<dbReference type="InterPro" id="IPR015883">
    <property type="entry name" value="Glyco_hydro_20_cat"/>
</dbReference>
<evidence type="ECO:0000256" key="2">
    <source>
        <dbReference type="ARBA" id="ARBA00006285"/>
    </source>
</evidence>
<dbReference type="InterPro" id="IPR017853">
    <property type="entry name" value="GH"/>
</dbReference>
<dbReference type="Pfam" id="PF00728">
    <property type="entry name" value="Glyco_hydro_20"/>
    <property type="match status" value="1"/>
</dbReference>
<evidence type="ECO:0000259" key="7">
    <source>
        <dbReference type="Pfam" id="PF02838"/>
    </source>
</evidence>
<dbReference type="PRINTS" id="PR00738">
    <property type="entry name" value="GLHYDRLASE20"/>
</dbReference>
<evidence type="ECO:0000313" key="10">
    <source>
        <dbReference type="Proteomes" id="UP000681315"/>
    </source>
</evidence>
<dbReference type="Gene3D" id="3.20.20.80">
    <property type="entry name" value="Glycosidases"/>
    <property type="match status" value="1"/>
</dbReference>
<name>A0ABS3SUF5_9FLAO</name>
<accession>A0ABS3SUF5</accession>
<dbReference type="EMBL" id="JAGEVG010000010">
    <property type="protein sequence ID" value="MBO3098528.1"/>
    <property type="molecule type" value="Genomic_DNA"/>
</dbReference>
<evidence type="ECO:0000313" key="9">
    <source>
        <dbReference type="EMBL" id="MBO3098528.1"/>
    </source>
</evidence>